<dbReference type="InterPro" id="IPR045117">
    <property type="entry name" value="ATXN2-like"/>
</dbReference>
<dbReference type="Proteomes" id="UP000030759">
    <property type="component" value="Unassembled WGS sequence"/>
</dbReference>
<dbReference type="InterPro" id="IPR009604">
    <property type="entry name" value="LsmAD_domain"/>
</dbReference>
<feature type="compositionally biased region" description="Basic and acidic residues" evidence="2">
    <location>
        <begin position="203"/>
        <end position="215"/>
    </location>
</feature>
<feature type="domain" description="Sm" evidence="3">
    <location>
        <begin position="25"/>
        <end position="102"/>
    </location>
</feature>
<dbReference type="GO" id="GO:0003729">
    <property type="term" value="F:mRNA binding"/>
    <property type="evidence" value="ECO:0007669"/>
    <property type="project" value="TreeGrafter"/>
</dbReference>
<feature type="compositionally biased region" description="Polar residues" evidence="2">
    <location>
        <begin position="273"/>
        <end position="288"/>
    </location>
</feature>
<dbReference type="PANTHER" id="PTHR12854:SF11">
    <property type="entry name" value="ATAXIN-2"/>
    <property type="match status" value="1"/>
</dbReference>
<dbReference type="InterPro" id="IPR047575">
    <property type="entry name" value="Sm"/>
</dbReference>
<dbReference type="InterPro" id="IPR025852">
    <property type="entry name" value="SM_dom_ATX"/>
</dbReference>
<dbReference type="PROSITE" id="PS52002">
    <property type="entry name" value="SM"/>
    <property type="match status" value="1"/>
</dbReference>
<accession>A0A061I6U1</accession>
<dbReference type="PANTHER" id="PTHR12854">
    <property type="entry name" value="ATAXIN 2-RELATED"/>
    <property type="match status" value="1"/>
</dbReference>
<dbReference type="AlphaFoldDB" id="A0A061I6U1"/>
<sequence length="318" mass="35687">MDALELVLQIVVSHLMWVWEELGRNSSKGLPQPTGSKCEVQVKNGGVYEGVFKTYSPKCDLVLDAAHEKSTESSSGPKREEIMESILFKCSDFVVVQFKDTDSSYARRGVCQCVHLSASAHKVQKGVTDLLELELQSNGWDPNDMFRYNEENYGVVSTYDSSLSSYTVPLERDNSEEFLKREARANQLAEEIESSAQYKARVALENDDRSEEEKYTAVQRNCSDREGHGTSSRESKYIPPGQRNREVISWGSGRQSSPRMGQPGPGSMPSRAASHTSDFNPNSGSDQRVVNGGKYFDQIISKYLRVNILDRNVHAIFF</sequence>
<reference evidence="5" key="1">
    <citation type="journal article" date="2013" name="Nat. Biotechnol.">
        <title>Chinese hamster genome sequenced from sorted chromosomes.</title>
        <authorList>
            <person name="Brinkrolf K."/>
            <person name="Rupp O."/>
            <person name="Laux H."/>
            <person name="Kollin F."/>
            <person name="Ernst W."/>
            <person name="Linke B."/>
            <person name="Kofler R."/>
            <person name="Romand S."/>
            <person name="Hesse F."/>
            <person name="Budach W.E."/>
            <person name="Galosy S."/>
            <person name="Muller D."/>
            <person name="Noll T."/>
            <person name="Wienberg J."/>
            <person name="Jostock T."/>
            <person name="Leonard M."/>
            <person name="Grillari J."/>
            <person name="Tauch A."/>
            <person name="Goesmann A."/>
            <person name="Helk B."/>
            <person name="Mott J.E."/>
            <person name="Puhler A."/>
            <person name="Borth N."/>
        </authorList>
    </citation>
    <scope>NUCLEOTIDE SEQUENCE [LARGE SCALE GENOMIC DNA]</scope>
    <source>
        <strain evidence="5">17A/GY</strain>
    </source>
</reference>
<feature type="compositionally biased region" description="Basic and acidic residues" evidence="2">
    <location>
        <begin position="222"/>
        <end position="236"/>
    </location>
</feature>
<feature type="region of interest" description="Disordered" evidence="2">
    <location>
        <begin position="203"/>
        <end position="288"/>
    </location>
</feature>
<gene>
    <name evidence="4" type="ORF">H671_4g11403</name>
</gene>
<dbReference type="SMART" id="SM01272">
    <property type="entry name" value="LsmAD"/>
    <property type="match status" value="1"/>
</dbReference>
<evidence type="ECO:0000313" key="5">
    <source>
        <dbReference type="Proteomes" id="UP000030759"/>
    </source>
</evidence>
<dbReference type="Pfam" id="PF06741">
    <property type="entry name" value="LsmAD"/>
    <property type="match status" value="1"/>
</dbReference>
<dbReference type="GO" id="GO:0010494">
    <property type="term" value="C:cytoplasmic stress granule"/>
    <property type="evidence" value="ECO:0007669"/>
    <property type="project" value="TreeGrafter"/>
</dbReference>
<organism evidence="4 5">
    <name type="scientific">Cricetulus griseus</name>
    <name type="common">Chinese hamster</name>
    <name type="synonym">Cricetulus barabensis griseus</name>
    <dbReference type="NCBI Taxonomy" id="10029"/>
    <lineage>
        <taxon>Eukaryota</taxon>
        <taxon>Metazoa</taxon>
        <taxon>Chordata</taxon>
        <taxon>Craniata</taxon>
        <taxon>Vertebrata</taxon>
        <taxon>Euteleostomi</taxon>
        <taxon>Mammalia</taxon>
        <taxon>Eutheria</taxon>
        <taxon>Euarchontoglires</taxon>
        <taxon>Glires</taxon>
        <taxon>Rodentia</taxon>
        <taxon>Myomorpha</taxon>
        <taxon>Muroidea</taxon>
        <taxon>Cricetidae</taxon>
        <taxon>Cricetinae</taxon>
        <taxon>Cricetulus</taxon>
    </lineage>
</organism>
<evidence type="ECO:0000256" key="2">
    <source>
        <dbReference type="SAM" id="MobiDB-lite"/>
    </source>
</evidence>
<dbReference type="GO" id="GO:0034063">
    <property type="term" value="P:stress granule assembly"/>
    <property type="evidence" value="ECO:0007669"/>
    <property type="project" value="TreeGrafter"/>
</dbReference>
<evidence type="ECO:0000313" key="4">
    <source>
        <dbReference type="EMBL" id="ERE76998.1"/>
    </source>
</evidence>
<evidence type="ECO:0000259" key="3">
    <source>
        <dbReference type="PROSITE" id="PS52002"/>
    </source>
</evidence>
<proteinExistence type="inferred from homology"/>
<dbReference type="Pfam" id="PF14438">
    <property type="entry name" value="SM-ATX"/>
    <property type="match status" value="1"/>
</dbReference>
<name>A0A061I6U1_CRIGR</name>
<evidence type="ECO:0000256" key="1">
    <source>
        <dbReference type="ARBA" id="ARBA00007503"/>
    </source>
</evidence>
<dbReference type="EMBL" id="KE673685">
    <property type="protein sequence ID" value="ERE76998.1"/>
    <property type="molecule type" value="Genomic_DNA"/>
</dbReference>
<comment type="similarity">
    <text evidence="1">Belongs to the ataxin-2 family.</text>
</comment>
<dbReference type="CDD" id="cd00600">
    <property type="entry name" value="Sm_like"/>
    <property type="match status" value="1"/>
</dbReference>
<protein>
    <submittedName>
        <fullName evidence="4">Ataxin-2</fullName>
    </submittedName>
</protein>